<name>A0A518IEI5_9PLAN</name>
<dbReference type="SUPFAM" id="SSF50998">
    <property type="entry name" value="Quinoprotein alcohol dehydrogenase-like"/>
    <property type="match status" value="1"/>
</dbReference>
<dbReference type="PANTHER" id="PTHR34512:SF30">
    <property type="entry name" value="OUTER MEMBRANE PROTEIN ASSEMBLY FACTOR BAMB"/>
    <property type="match status" value="1"/>
</dbReference>
<feature type="domain" description="Pyrrolo-quinoline quinone repeat" evidence="1">
    <location>
        <begin position="120"/>
        <end position="399"/>
    </location>
</feature>
<dbReference type="Pfam" id="PF13360">
    <property type="entry name" value="PQQ_2"/>
    <property type="match status" value="1"/>
</dbReference>
<dbReference type="EMBL" id="CP037452">
    <property type="protein sequence ID" value="QDV51512.1"/>
    <property type="molecule type" value="Genomic_DNA"/>
</dbReference>
<dbReference type="AlphaFoldDB" id="A0A518IEI5"/>
<dbReference type="Gene3D" id="2.40.128.630">
    <property type="match status" value="1"/>
</dbReference>
<evidence type="ECO:0000313" key="2">
    <source>
        <dbReference type="EMBL" id="QDV51512.1"/>
    </source>
</evidence>
<dbReference type="InterPro" id="IPR011047">
    <property type="entry name" value="Quinoprotein_ADH-like_sf"/>
</dbReference>
<dbReference type="Proteomes" id="UP000318313">
    <property type="component" value="Chromosome"/>
</dbReference>
<sequence length="510" mass="56918">MVLLMHNLDKFIDHRVQKWFLSLLVGVASLLILPLPSAQTGQLDSQLSAQSPAVKPGDWPYFLGPLQTGISPETNLLDQFPEQGPPLLWEKKIGTGYSAPSILGNKLVIHHRPDGDRAGKEVIECVDASTGKELWKYEYASDFRDPYGYNNGPRCSPLLTDKHCYTFGAQGKLYCLNFKDGSLVWHIDCLKEFDVPPGFFGVGSTPILEGNKLIVMVGGKPNSGMVAFDALTGKKLWENVGKDVWDGASTGWERLPTYKWRSNNKISSYSSPLAVTIHGKRHLLCLMRQGLVSLNPEDGSVNFKYWFRSMINDSVNAARPVVVDDKIFLSAAYQVGSALLQVNPDGKSYQELWRNPTNMMTHWSTTIHHDGYLYGFSGRHERGATMRSVRLSDGKVMWETDGTAPVVGKVKRNALTGQFQWIDSGKTAPWPFYGRGSAILADNKFIVLGERGTLAIVKVDPEKFSEVCRTSFPQIKYPSWAAPVLANKKLYLRSESHLLCLDFEKKPAEK</sequence>
<dbReference type="InterPro" id="IPR015943">
    <property type="entry name" value="WD40/YVTN_repeat-like_dom_sf"/>
</dbReference>
<reference evidence="2 3" key="1">
    <citation type="submission" date="2019-03" db="EMBL/GenBank/DDBJ databases">
        <title>Deep-cultivation of Planctomycetes and their phenomic and genomic characterization uncovers novel biology.</title>
        <authorList>
            <person name="Wiegand S."/>
            <person name="Jogler M."/>
            <person name="Boedeker C."/>
            <person name="Pinto D."/>
            <person name="Vollmers J."/>
            <person name="Rivas-Marin E."/>
            <person name="Kohn T."/>
            <person name="Peeters S.H."/>
            <person name="Heuer A."/>
            <person name="Rast P."/>
            <person name="Oberbeckmann S."/>
            <person name="Bunk B."/>
            <person name="Jeske O."/>
            <person name="Meyerdierks A."/>
            <person name="Storesund J.E."/>
            <person name="Kallscheuer N."/>
            <person name="Luecker S."/>
            <person name="Lage O.M."/>
            <person name="Pohl T."/>
            <person name="Merkel B.J."/>
            <person name="Hornburger P."/>
            <person name="Mueller R.-W."/>
            <person name="Bruemmer F."/>
            <person name="Labrenz M."/>
            <person name="Spormann A.M."/>
            <person name="Op den Camp H."/>
            <person name="Overmann J."/>
            <person name="Amann R."/>
            <person name="Jetten M.S.M."/>
            <person name="Mascher T."/>
            <person name="Medema M.H."/>
            <person name="Devos D.P."/>
            <person name="Kaster A.-K."/>
            <person name="Ovreas L."/>
            <person name="Rohde M."/>
            <person name="Galperin M.Y."/>
            <person name="Jogler C."/>
        </authorList>
    </citation>
    <scope>NUCLEOTIDE SEQUENCE [LARGE SCALE GENOMIC DNA]</scope>
    <source>
        <strain evidence="2 3">Enr17</strain>
    </source>
</reference>
<gene>
    <name evidence="2" type="ORF">Enr17x_35680</name>
</gene>
<dbReference type="Gene3D" id="2.130.10.10">
    <property type="entry name" value="YVTN repeat-like/Quinoprotein amine dehydrogenase"/>
    <property type="match status" value="1"/>
</dbReference>
<evidence type="ECO:0000313" key="3">
    <source>
        <dbReference type="Proteomes" id="UP000318313"/>
    </source>
</evidence>
<proteinExistence type="predicted"/>
<dbReference type="InterPro" id="IPR002372">
    <property type="entry name" value="PQQ_rpt_dom"/>
</dbReference>
<dbReference type="PANTHER" id="PTHR34512">
    <property type="entry name" value="CELL SURFACE PROTEIN"/>
    <property type="match status" value="1"/>
</dbReference>
<accession>A0A518IEI5</accession>
<keyword evidence="3" id="KW-1185">Reference proteome</keyword>
<dbReference type="KEGG" id="gfm:Enr17x_35680"/>
<organism evidence="2 3">
    <name type="scientific">Gimesia fumaroli</name>
    <dbReference type="NCBI Taxonomy" id="2527976"/>
    <lineage>
        <taxon>Bacteria</taxon>
        <taxon>Pseudomonadati</taxon>
        <taxon>Planctomycetota</taxon>
        <taxon>Planctomycetia</taxon>
        <taxon>Planctomycetales</taxon>
        <taxon>Planctomycetaceae</taxon>
        <taxon>Gimesia</taxon>
    </lineage>
</organism>
<protein>
    <submittedName>
        <fullName evidence="2">Outer membrane biogenesis protein BamB</fullName>
    </submittedName>
</protein>
<evidence type="ECO:0000259" key="1">
    <source>
        <dbReference type="Pfam" id="PF13360"/>
    </source>
</evidence>